<dbReference type="VEuPathDB" id="FungiDB:RhiirFUN_013985"/>
<evidence type="ECO:0000313" key="1">
    <source>
        <dbReference type="EMBL" id="PKY59770.1"/>
    </source>
</evidence>
<dbReference type="EMBL" id="LLXI01003753">
    <property type="protein sequence ID" value="PKY59770.1"/>
    <property type="molecule type" value="Genomic_DNA"/>
</dbReference>
<reference evidence="1 2" key="1">
    <citation type="submission" date="2015-10" db="EMBL/GenBank/DDBJ databases">
        <title>Genome analyses suggest a sexual origin of heterokaryosis in a supposedly ancient asexual fungus.</title>
        <authorList>
            <person name="Ropars J."/>
            <person name="Sedzielewska K."/>
            <person name="Noel J."/>
            <person name="Charron P."/>
            <person name="Farinelli L."/>
            <person name="Marton T."/>
            <person name="Kruger M."/>
            <person name="Pelin A."/>
            <person name="Brachmann A."/>
            <person name="Corradi N."/>
        </authorList>
    </citation>
    <scope>NUCLEOTIDE SEQUENCE [LARGE SCALE GENOMIC DNA]</scope>
    <source>
        <strain evidence="1 2">A4</strain>
    </source>
</reference>
<dbReference type="AlphaFoldDB" id="A0A2I1HLQ2"/>
<keyword evidence="2" id="KW-1185">Reference proteome</keyword>
<dbReference type="Proteomes" id="UP000234323">
    <property type="component" value="Unassembled WGS sequence"/>
</dbReference>
<gene>
    <name evidence="1" type="ORF">RhiirA4_482787</name>
</gene>
<name>A0A2I1HLQ2_9GLOM</name>
<evidence type="ECO:0000313" key="2">
    <source>
        <dbReference type="Proteomes" id="UP000234323"/>
    </source>
</evidence>
<comment type="caution">
    <text evidence="1">The sequence shown here is derived from an EMBL/GenBank/DDBJ whole genome shotgun (WGS) entry which is preliminary data.</text>
</comment>
<dbReference type="VEuPathDB" id="FungiDB:RhiirA1_452408"/>
<accession>A0A2I1HLQ2</accession>
<organism evidence="1 2">
    <name type="scientific">Rhizophagus irregularis</name>
    <dbReference type="NCBI Taxonomy" id="588596"/>
    <lineage>
        <taxon>Eukaryota</taxon>
        <taxon>Fungi</taxon>
        <taxon>Fungi incertae sedis</taxon>
        <taxon>Mucoromycota</taxon>
        <taxon>Glomeromycotina</taxon>
        <taxon>Glomeromycetes</taxon>
        <taxon>Glomerales</taxon>
        <taxon>Glomeraceae</taxon>
        <taxon>Rhizophagus</taxon>
    </lineage>
</organism>
<sequence>MGIILTSIKNFFEPTSKLKSSPIQISFVPFNINKSVCDCGNVYSETILLQKFCKNCLFVYIKNIKNFDAYLDIHYKKHLGIEEQFEILSEGLYFKQIITNHSLLFYDKLYETCELCGHKYYGIICSVCYLISFTWVDTTSTIPILYLPWWDTHNQCIVCDSELEFKSNCQKWCSNCLIIYTGCRYCLTTNIIFGITNQSQCRKCKRILSIDINISTDNMTNVGKYFLEFNNHNYNQISNYVNNIDQNSNLLEIYNFIKKLSYFNFRIYSQIKENNEDYLNELIIPIIFIPLNNNKSTCHYCKQIYSMTSLFNQKYCKNCLNWYIKYATSNVNIKTVINNLDVYIKTPNTNCNKYEPRNLRDLNFCNQEWCEN</sequence>
<dbReference type="VEuPathDB" id="FungiDB:FUN_011475"/>
<proteinExistence type="predicted"/>
<protein>
    <submittedName>
        <fullName evidence="1">Uncharacterized protein</fullName>
    </submittedName>
</protein>